<evidence type="ECO:0000256" key="2">
    <source>
        <dbReference type="ARBA" id="ARBA00010280"/>
    </source>
</evidence>
<evidence type="ECO:0000256" key="5">
    <source>
        <dbReference type="ARBA" id="ARBA00022598"/>
    </source>
</evidence>
<dbReference type="Pfam" id="PF02769">
    <property type="entry name" value="AIRS_C"/>
    <property type="match status" value="1"/>
</dbReference>
<dbReference type="InterPro" id="IPR016188">
    <property type="entry name" value="PurM-like_N"/>
</dbReference>
<evidence type="ECO:0000313" key="15">
    <source>
        <dbReference type="EMBL" id="GGA01274.1"/>
    </source>
</evidence>
<sequence length="365" mass="38059">MTADKDSYTYAKAGVSIESGNALVKAIGPLVKATARPGADGEIGGFGGFFDPKAAGYADPLLVAANDGVGTKLKLAIDHGRHDTVGIDLVAMCVNDLIVQGAEPLFFLDYFATGKLENGIAERVIGGIADGCKQAGCALIGGETAEMPGMYAEGDYDLAGFCVGAVERGEQLTGDRVAAGDVLLGLASSGVHSNGYSLVRRLAADKGWKLDRPALFDNERLLIDALIEPTRIYVESLLPVIRSGRIHALAHITGGGLLENLPRVLPEGLHATVDADAWDQPGLMAFLQAQGNIEPSEMARTFNCGIGMVLAVAANEVASVTSDLEAARETVFSIGRISEGTRGCTVKGSQGTWAAQEDWSATHDA</sequence>
<evidence type="ECO:0000256" key="1">
    <source>
        <dbReference type="ARBA" id="ARBA00004686"/>
    </source>
</evidence>
<keyword evidence="12" id="KW-0963">Cytoplasm</keyword>
<comment type="subcellular location">
    <subcellularLocation>
        <location evidence="12">Cytoplasm</location>
    </subcellularLocation>
</comment>
<dbReference type="InterPro" id="IPR036676">
    <property type="entry name" value="PurM-like_C_sf"/>
</dbReference>
<keyword evidence="6 12" id="KW-0547">Nucleotide-binding</keyword>
<gene>
    <name evidence="12 15" type="primary">purM</name>
    <name evidence="15" type="ORF">GCM10010923_07450</name>
</gene>
<keyword evidence="7 12" id="KW-0067">ATP-binding</keyword>
<dbReference type="PANTHER" id="PTHR10520">
    <property type="entry name" value="TRIFUNCTIONAL PURINE BIOSYNTHETIC PROTEIN ADENOSINE-3-RELATED"/>
    <property type="match status" value="1"/>
</dbReference>
<protein>
    <recommendedName>
        <fullName evidence="4 12">Phosphoribosylformylglycinamidine cyclo-ligase</fullName>
        <ecNumber evidence="3 12">6.3.3.1</ecNumber>
    </recommendedName>
    <alternativeName>
        <fullName evidence="9 12">AIR synthase</fullName>
    </alternativeName>
    <alternativeName>
        <fullName evidence="10 12">AIRS</fullName>
    </alternativeName>
    <alternativeName>
        <fullName evidence="8 12">Phosphoribosyl-aminoimidazole synthetase</fullName>
    </alternativeName>
</protein>
<dbReference type="InterPro" id="IPR010918">
    <property type="entry name" value="PurM-like_C_dom"/>
</dbReference>
<name>A0ABQ1F7C1_9SPHN</name>
<proteinExistence type="inferred from homology"/>
<feature type="domain" description="PurM-like N-terminal" evidence="13">
    <location>
        <begin position="62"/>
        <end position="166"/>
    </location>
</feature>
<evidence type="ECO:0000259" key="14">
    <source>
        <dbReference type="Pfam" id="PF02769"/>
    </source>
</evidence>
<dbReference type="InterPro" id="IPR004733">
    <property type="entry name" value="PurM_cligase"/>
</dbReference>
<evidence type="ECO:0000259" key="13">
    <source>
        <dbReference type="Pfam" id="PF00586"/>
    </source>
</evidence>
<accession>A0ABQ1F7C1</accession>
<evidence type="ECO:0000256" key="11">
    <source>
        <dbReference type="ARBA" id="ARBA00049057"/>
    </source>
</evidence>
<keyword evidence="16" id="KW-1185">Reference proteome</keyword>
<evidence type="ECO:0000256" key="12">
    <source>
        <dbReference type="HAMAP-Rule" id="MF_00741"/>
    </source>
</evidence>
<dbReference type="NCBIfam" id="TIGR00878">
    <property type="entry name" value="purM"/>
    <property type="match status" value="1"/>
</dbReference>
<evidence type="ECO:0000256" key="3">
    <source>
        <dbReference type="ARBA" id="ARBA00013047"/>
    </source>
</evidence>
<comment type="caution">
    <text evidence="15">The sequence shown here is derived from an EMBL/GenBank/DDBJ whole genome shotgun (WGS) entry which is preliminary data.</text>
</comment>
<keyword evidence="12" id="KW-0658">Purine biosynthesis</keyword>
<reference evidence="16" key="1">
    <citation type="journal article" date="2019" name="Int. J. Syst. Evol. Microbiol.">
        <title>The Global Catalogue of Microorganisms (GCM) 10K type strain sequencing project: providing services to taxonomists for standard genome sequencing and annotation.</title>
        <authorList>
            <consortium name="The Broad Institute Genomics Platform"/>
            <consortium name="The Broad Institute Genome Sequencing Center for Infectious Disease"/>
            <person name="Wu L."/>
            <person name="Ma J."/>
        </authorList>
    </citation>
    <scope>NUCLEOTIDE SEQUENCE [LARGE SCALE GENOMIC DNA]</scope>
    <source>
        <strain evidence="16">CGMCC 1.15297</strain>
    </source>
</reference>
<dbReference type="InterPro" id="IPR036921">
    <property type="entry name" value="PurM-like_N_sf"/>
</dbReference>
<feature type="domain" description="PurM-like C-terminal" evidence="14">
    <location>
        <begin position="179"/>
        <end position="342"/>
    </location>
</feature>
<evidence type="ECO:0000313" key="16">
    <source>
        <dbReference type="Proteomes" id="UP000603317"/>
    </source>
</evidence>
<evidence type="ECO:0000256" key="9">
    <source>
        <dbReference type="ARBA" id="ARBA00032931"/>
    </source>
</evidence>
<dbReference type="CDD" id="cd02196">
    <property type="entry name" value="PurM"/>
    <property type="match status" value="1"/>
</dbReference>
<dbReference type="Proteomes" id="UP000603317">
    <property type="component" value="Unassembled WGS sequence"/>
</dbReference>
<evidence type="ECO:0000256" key="8">
    <source>
        <dbReference type="ARBA" id="ARBA00031908"/>
    </source>
</evidence>
<evidence type="ECO:0000256" key="7">
    <source>
        <dbReference type="ARBA" id="ARBA00022840"/>
    </source>
</evidence>
<comment type="similarity">
    <text evidence="2 12">Belongs to the AIR synthase family.</text>
</comment>
<organism evidence="15 16">
    <name type="scientific">Blastomonas marina</name>
    <dbReference type="NCBI Taxonomy" id="1867408"/>
    <lineage>
        <taxon>Bacteria</taxon>
        <taxon>Pseudomonadati</taxon>
        <taxon>Pseudomonadota</taxon>
        <taxon>Alphaproteobacteria</taxon>
        <taxon>Sphingomonadales</taxon>
        <taxon>Sphingomonadaceae</taxon>
        <taxon>Blastomonas</taxon>
    </lineage>
</organism>
<dbReference type="PANTHER" id="PTHR10520:SF12">
    <property type="entry name" value="TRIFUNCTIONAL PURINE BIOSYNTHETIC PROTEIN ADENOSINE-3"/>
    <property type="match status" value="1"/>
</dbReference>
<comment type="pathway">
    <text evidence="1 12">Purine metabolism; IMP biosynthesis via de novo pathway; 5-amino-1-(5-phospho-D-ribosyl)imidazole from N(2)-formyl-N(1)-(5-phospho-D-ribosyl)glycinamide: step 2/2.</text>
</comment>
<dbReference type="Gene3D" id="3.90.650.10">
    <property type="entry name" value="PurM-like C-terminal domain"/>
    <property type="match status" value="1"/>
</dbReference>
<dbReference type="HAMAP" id="MF_00741">
    <property type="entry name" value="AIRS"/>
    <property type="match status" value="1"/>
</dbReference>
<keyword evidence="5 12" id="KW-0436">Ligase</keyword>
<dbReference type="EC" id="6.3.3.1" evidence="3 12"/>
<dbReference type="RefSeq" id="WP_188641426.1">
    <property type="nucleotide sequence ID" value="NZ_BMID01000001.1"/>
</dbReference>
<dbReference type="Pfam" id="PF00586">
    <property type="entry name" value="AIRS"/>
    <property type="match status" value="1"/>
</dbReference>
<evidence type="ECO:0000256" key="4">
    <source>
        <dbReference type="ARBA" id="ARBA00020367"/>
    </source>
</evidence>
<evidence type="ECO:0000256" key="10">
    <source>
        <dbReference type="ARBA" id="ARBA00033093"/>
    </source>
</evidence>
<dbReference type="EMBL" id="BMID01000001">
    <property type="protein sequence ID" value="GGA01274.1"/>
    <property type="molecule type" value="Genomic_DNA"/>
</dbReference>
<evidence type="ECO:0000256" key="6">
    <source>
        <dbReference type="ARBA" id="ARBA00022741"/>
    </source>
</evidence>
<dbReference type="SUPFAM" id="SSF55326">
    <property type="entry name" value="PurM N-terminal domain-like"/>
    <property type="match status" value="1"/>
</dbReference>
<comment type="catalytic activity">
    <reaction evidence="11 12">
        <text>2-formamido-N(1)-(5-O-phospho-beta-D-ribosyl)acetamidine + ATP = 5-amino-1-(5-phospho-beta-D-ribosyl)imidazole + ADP + phosphate + H(+)</text>
        <dbReference type="Rhea" id="RHEA:23032"/>
        <dbReference type="ChEBI" id="CHEBI:15378"/>
        <dbReference type="ChEBI" id="CHEBI:30616"/>
        <dbReference type="ChEBI" id="CHEBI:43474"/>
        <dbReference type="ChEBI" id="CHEBI:137981"/>
        <dbReference type="ChEBI" id="CHEBI:147287"/>
        <dbReference type="ChEBI" id="CHEBI:456216"/>
        <dbReference type="EC" id="6.3.3.1"/>
    </reaction>
</comment>
<dbReference type="SUPFAM" id="SSF56042">
    <property type="entry name" value="PurM C-terminal domain-like"/>
    <property type="match status" value="1"/>
</dbReference>
<dbReference type="Gene3D" id="3.30.1330.10">
    <property type="entry name" value="PurM-like, N-terminal domain"/>
    <property type="match status" value="1"/>
</dbReference>